<dbReference type="InterPro" id="IPR001647">
    <property type="entry name" value="HTH_TetR"/>
</dbReference>
<dbReference type="Pfam" id="PF13305">
    <property type="entry name" value="TetR_C_33"/>
    <property type="match status" value="1"/>
</dbReference>
<dbReference type="OrthoDB" id="71867at2"/>
<evidence type="ECO:0000259" key="6">
    <source>
        <dbReference type="PROSITE" id="PS50977"/>
    </source>
</evidence>
<protein>
    <submittedName>
        <fullName evidence="7">TetR family transcriptional regulator</fullName>
    </submittedName>
</protein>
<feature type="domain" description="HTH tetR-type" evidence="6">
    <location>
        <begin position="5"/>
        <end position="65"/>
    </location>
</feature>
<dbReference type="PANTHER" id="PTHR30055">
    <property type="entry name" value="HTH-TYPE TRANSCRIPTIONAL REGULATOR RUTR"/>
    <property type="match status" value="1"/>
</dbReference>
<dbReference type="PROSITE" id="PS50977">
    <property type="entry name" value="HTH_TETR_2"/>
    <property type="match status" value="1"/>
</dbReference>
<gene>
    <name evidence="7" type="ORF">DKT68_15470</name>
</gene>
<proteinExistence type="predicted"/>
<feature type="region of interest" description="Disordered" evidence="5">
    <location>
        <begin position="187"/>
        <end position="212"/>
    </location>
</feature>
<keyword evidence="2 4" id="KW-0238">DNA-binding</keyword>
<keyword evidence="3" id="KW-0804">Transcription</keyword>
<dbReference type="GO" id="GO:0003700">
    <property type="term" value="F:DNA-binding transcription factor activity"/>
    <property type="evidence" value="ECO:0007669"/>
    <property type="project" value="TreeGrafter"/>
</dbReference>
<evidence type="ECO:0000256" key="5">
    <source>
        <dbReference type="SAM" id="MobiDB-lite"/>
    </source>
</evidence>
<dbReference type="Pfam" id="PF00440">
    <property type="entry name" value="TetR_N"/>
    <property type="match status" value="1"/>
</dbReference>
<evidence type="ECO:0000256" key="3">
    <source>
        <dbReference type="ARBA" id="ARBA00023163"/>
    </source>
</evidence>
<reference evidence="7 8" key="1">
    <citation type="submission" date="2018-05" db="EMBL/GenBank/DDBJ databases">
        <title>Micromonospora atacamensis sp. nov., a novel actinobacteria isolated from high altitude Atacama Desert soil.</title>
        <authorList>
            <person name="Carro L."/>
            <person name="Golinska P."/>
            <person name="Klenk H.-P."/>
            <person name="Goodfellow M."/>
        </authorList>
    </citation>
    <scope>NUCLEOTIDE SEQUENCE [LARGE SCALE GENOMIC DNA]</scope>
    <source>
        <strain evidence="7 8">5R2A7</strain>
    </source>
</reference>
<evidence type="ECO:0000256" key="2">
    <source>
        <dbReference type="ARBA" id="ARBA00023125"/>
    </source>
</evidence>
<dbReference type="Proteomes" id="UP000245410">
    <property type="component" value="Unassembled WGS sequence"/>
</dbReference>
<dbReference type="PANTHER" id="PTHR30055:SF234">
    <property type="entry name" value="HTH-TYPE TRANSCRIPTIONAL REGULATOR BETI"/>
    <property type="match status" value="1"/>
</dbReference>
<name>A0A317D1B3_9ACTN</name>
<dbReference type="InterPro" id="IPR050109">
    <property type="entry name" value="HTH-type_TetR-like_transc_reg"/>
</dbReference>
<evidence type="ECO:0000313" key="8">
    <source>
        <dbReference type="Proteomes" id="UP000245410"/>
    </source>
</evidence>
<evidence type="ECO:0000313" key="7">
    <source>
        <dbReference type="EMBL" id="PWR08499.1"/>
    </source>
</evidence>
<evidence type="ECO:0000256" key="1">
    <source>
        <dbReference type="ARBA" id="ARBA00023015"/>
    </source>
</evidence>
<accession>A0A317D1B3</accession>
<sequence length="212" mass="22107">MPRAGLNQQTVVREAARLADEVGYGQLTLAALASRLGVALPSLYKHVRGADALSQKLSALATAELATELTTAAAGRAGGDALRAMADAYRDYARRHPGRYPATQRVPDPADPEHVVAGERAVGAIFAVLRGYGLSGDDAVDATRALRSALHGFVSLEAGGGFGLPRDVDRSYHQMVAGLDASFRRWPGADQPGRGGAGLAGAGEWSYPSARD</sequence>
<organism evidence="7 8">
    <name type="scientific">Micromonospora acroterricola</name>
    <dbReference type="NCBI Taxonomy" id="2202421"/>
    <lineage>
        <taxon>Bacteria</taxon>
        <taxon>Bacillati</taxon>
        <taxon>Actinomycetota</taxon>
        <taxon>Actinomycetes</taxon>
        <taxon>Micromonosporales</taxon>
        <taxon>Micromonosporaceae</taxon>
        <taxon>Micromonospora</taxon>
    </lineage>
</organism>
<dbReference type="InterPro" id="IPR025996">
    <property type="entry name" value="MT1864/Rv1816-like_C"/>
</dbReference>
<dbReference type="EMBL" id="QGKR01000197">
    <property type="protein sequence ID" value="PWR08499.1"/>
    <property type="molecule type" value="Genomic_DNA"/>
</dbReference>
<dbReference type="Gene3D" id="1.10.357.10">
    <property type="entry name" value="Tetracycline Repressor, domain 2"/>
    <property type="match status" value="1"/>
</dbReference>
<evidence type="ECO:0000256" key="4">
    <source>
        <dbReference type="PROSITE-ProRule" id="PRU00335"/>
    </source>
</evidence>
<keyword evidence="8" id="KW-1185">Reference proteome</keyword>
<keyword evidence="1" id="KW-0805">Transcription regulation</keyword>
<dbReference type="AlphaFoldDB" id="A0A317D1B3"/>
<comment type="caution">
    <text evidence="7">The sequence shown here is derived from an EMBL/GenBank/DDBJ whole genome shotgun (WGS) entry which is preliminary data.</text>
</comment>
<dbReference type="SUPFAM" id="SSF48498">
    <property type="entry name" value="Tetracyclin repressor-like, C-terminal domain"/>
    <property type="match status" value="1"/>
</dbReference>
<feature type="DNA-binding region" description="H-T-H motif" evidence="4">
    <location>
        <begin position="28"/>
        <end position="47"/>
    </location>
</feature>
<dbReference type="GO" id="GO:0000976">
    <property type="term" value="F:transcription cis-regulatory region binding"/>
    <property type="evidence" value="ECO:0007669"/>
    <property type="project" value="TreeGrafter"/>
</dbReference>
<dbReference type="InterPro" id="IPR009057">
    <property type="entry name" value="Homeodomain-like_sf"/>
</dbReference>
<dbReference type="InterPro" id="IPR036271">
    <property type="entry name" value="Tet_transcr_reg_TetR-rel_C_sf"/>
</dbReference>
<dbReference type="SUPFAM" id="SSF46689">
    <property type="entry name" value="Homeodomain-like"/>
    <property type="match status" value="1"/>
</dbReference>
<dbReference type="Gene3D" id="1.10.10.60">
    <property type="entry name" value="Homeodomain-like"/>
    <property type="match status" value="1"/>
</dbReference>